<dbReference type="Gene3D" id="3.40.1160.10">
    <property type="entry name" value="Acetylglutamate kinase-like"/>
    <property type="match status" value="1"/>
</dbReference>
<evidence type="ECO:0000256" key="1">
    <source>
        <dbReference type="ARBA" id="ARBA00011066"/>
    </source>
</evidence>
<dbReference type="EC" id="2.7.2.2" evidence="4"/>
<dbReference type="InterPro" id="IPR036393">
    <property type="entry name" value="AceGlu_kinase-like_sf"/>
</dbReference>
<keyword evidence="2 7" id="KW-0808">Transferase</keyword>
<dbReference type="Pfam" id="PF00696">
    <property type="entry name" value="AA_kinase"/>
    <property type="match status" value="1"/>
</dbReference>
<comment type="caution">
    <text evidence="7">The sequence shown here is derived from an EMBL/GenBank/DDBJ whole genome shotgun (WGS) entry which is preliminary data.</text>
</comment>
<evidence type="ECO:0000256" key="4">
    <source>
        <dbReference type="NCBIfam" id="TIGR00746"/>
    </source>
</evidence>
<proteinExistence type="inferred from homology"/>
<name>A0A832MLU9_UNCEI</name>
<dbReference type="CDD" id="cd04235">
    <property type="entry name" value="AAK_CK"/>
    <property type="match status" value="1"/>
</dbReference>
<dbReference type="NCBIfam" id="NF009007">
    <property type="entry name" value="PRK12352.1"/>
    <property type="match status" value="1"/>
</dbReference>
<dbReference type="SUPFAM" id="SSF53633">
    <property type="entry name" value="Carbamate kinase-like"/>
    <property type="match status" value="1"/>
</dbReference>
<dbReference type="EMBL" id="DSQF01000025">
    <property type="protein sequence ID" value="HGZ44160.1"/>
    <property type="molecule type" value="Genomic_DNA"/>
</dbReference>
<dbReference type="InterPro" id="IPR001048">
    <property type="entry name" value="Asp/Glu/Uridylate_kinase"/>
</dbReference>
<gene>
    <name evidence="7" type="primary">arcC</name>
    <name evidence="7" type="ORF">ENR23_12230</name>
</gene>
<reference evidence="7" key="1">
    <citation type="journal article" date="2020" name="mSystems">
        <title>Genome- and Community-Level Interaction Insights into Carbon Utilization and Element Cycling Functions of Hydrothermarchaeota in Hydrothermal Sediment.</title>
        <authorList>
            <person name="Zhou Z."/>
            <person name="Liu Y."/>
            <person name="Xu W."/>
            <person name="Pan J."/>
            <person name="Luo Z.H."/>
            <person name="Li M."/>
        </authorList>
    </citation>
    <scope>NUCLEOTIDE SEQUENCE [LARGE SCALE GENOMIC DNA]</scope>
    <source>
        <strain evidence="7">SpSt-381</strain>
    </source>
</reference>
<evidence type="ECO:0000256" key="2">
    <source>
        <dbReference type="ARBA" id="ARBA00022679"/>
    </source>
</evidence>
<feature type="compositionally biased region" description="Low complexity" evidence="5">
    <location>
        <begin position="45"/>
        <end position="68"/>
    </location>
</feature>
<feature type="domain" description="Aspartate/glutamate/uridylate kinase" evidence="6">
    <location>
        <begin position="74"/>
        <end position="363"/>
    </location>
</feature>
<keyword evidence="3 7" id="KW-0418">Kinase</keyword>
<evidence type="ECO:0000256" key="3">
    <source>
        <dbReference type="ARBA" id="ARBA00022777"/>
    </source>
</evidence>
<evidence type="ECO:0000259" key="6">
    <source>
        <dbReference type="Pfam" id="PF00696"/>
    </source>
</evidence>
<dbReference type="PANTHER" id="PTHR30409">
    <property type="entry name" value="CARBAMATE KINASE"/>
    <property type="match status" value="1"/>
</dbReference>
<dbReference type="GO" id="GO:0019546">
    <property type="term" value="P:L-arginine deiminase pathway"/>
    <property type="evidence" value="ECO:0007669"/>
    <property type="project" value="TreeGrafter"/>
</dbReference>
<accession>A0A832MLU9</accession>
<dbReference type="NCBIfam" id="TIGR00746">
    <property type="entry name" value="arcC"/>
    <property type="match status" value="1"/>
</dbReference>
<dbReference type="PRINTS" id="PR01469">
    <property type="entry name" value="CARBMTKINASE"/>
</dbReference>
<comment type="similarity">
    <text evidence="1">Belongs to the carbamate kinase family.</text>
</comment>
<evidence type="ECO:0000256" key="5">
    <source>
        <dbReference type="SAM" id="MobiDB-lite"/>
    </source>
</evidence>
<feature type="region of interest" description="Disordered" evidence="5">
    <location>
        <begin position="1"/>
        <end position="68"/>
    </location>
</feature>
<dbReference type="GO" id="GO:0008804">
    <property type="term" value="F:carbamate kinase activity"/>
    <property type="evidence" value="ECO:0007669"/>
    <property type="project" value="UniProtKB-UniRule"/>
</dbReference>
<dbReference type="AlphaFoldDB" id="A0A832MLU9"/>
<dbReference type="InterPro" id="IPR003964">
    <property type="entry name" value="Carb_kinase"/>
</dbReference>
<dbReference type="GO" id="GO:0005829">
    <property type="term" value="C:cytosol"/>
    <property type="evidence" value="ECO:0007669"/>
    <property type="project" value="TreeGrafter"/>
</dbReference>
<sequence length="385" mass="41811">MARMLWSRRGMRRFREPPGAPAGRVPHDRRTVPPDSRAWSPHVIPSTSAPAPAGPAPSSAADPRSAHPARAAPVLVAMGGNSLLDPGLPPTVENQFAVTARAVVPIADLIARGVHLVLTHGNGPQVGFMQLRVEMSKPWVHEVPLDSLVADSQGALGYMIQRGLREELRRRGLEAEVATIVTEVEVDPHDRAFAEPTKPIGKFYTAEEADALRRERGWNMVEDSHRGWRRVVPSPAPVEIVQLATIRRLVEQGVTVIACGGGGIPVMRDEAGHIRGLEAVVDKDRASALLATRLGATRMIVTTGVDAVYRDYLTERRTALRETTLDEVRRLAAEGQFPPGSMGPKVEAAVRFLERGGEEVVICHPEALVEAFDGRAGTRIRKEAP</sequence>
<organism evidence="7">
    <name type="scientific">Eiseniibacteriota bacterium</name>
    <dbReference type="NCBI Taxonomy" id="2212470"/>
    <lineage>
        <taxon>Bacteria</taxon>
        <taxon>Candidatus Eiseniibacteriota</taxon>
    </lineage>
</organism>
<evidence type="ECO:0000313" key="7">
    <source>
        <dbReference type="EMBL" id="HGZ44160.1"/>
    </source>
</evidence>
<dbReference type="PANTHER" id="PTHR30409:SF1">
    <property type="entry name" value="CARBAMATE KINASE-RELATED"/>
    <property type="match status" value="1"/>
</dbReference>
<protein>
    <recommendedName>
        <fullName evidence="4">Carbamate kinase</fullName>
        <ecNumber evidence="4">2.7.2.2</ecNumber>
    </recommendedName>
</protein>
<dbReference type="FunFam" id="3.40.1160.10:FF:000007">
    <property type="entry name" value="Carbamate kinase"/>
    <property type="match status" value="1"/>
</dbReference>